<dbReference type="EMBL" id="JAARSH010000018">
    <property type="protein sequence ID" value="MBC1618039.1"/>
    <property type="molecule type" value="Genomic_DNA"/>
</dbReference>
<dbReference type="EMBL" id="JAAROL010000011">
    <property type="protein sequence ID" value="MBC1333541.1"/>
    <property type="molecule type" value="Genomic_DNA"/>
</dbReference>
<dbReference type="Proteomes" id="UP000532866">
    <property type="component" value="Unassembled WGS sequence"/>
</dbReference>
<evidence type="ECO:0000313" key="2">
    <source>
        <dbReference type="EMBL" id="MBC1333541.1"/>
    </source>
</evidence>
<feature type="region of interest" description="Disordered" evidence="1">
    <location>
        <begin position="30"/>
        <end position="49"/>
    </location>
</feature>
<evidence type="ECO:0000313" key="5">
    <source>
        <dbReference type="Proteomes" id="UP000574104"/>
    </source>
</evidence>
<evidence type="ECO:0000256" key="1">
    <source>
        <dbReference type="SAM" id="MobiDB-lite"/>
    </source>
</evidence>
<feature type="compositionally biased region" description="Basic and acidic residues" evidence="1">
    <location>
        <begin position="36"/>
        <end position="49"/>
    </location>
</feature>
<reference evidence="4 5" key="1">
    <citation type="submission" date="2020-03" db="EMBL/GenBank/DDBJ databases">
        <title>Soil Listeria distribution.</title>
        <authorList>
            <person name="Liao J."/>
            <person name="Wiedmann M."/>
        </authorList>
    </citation>
    <scope>NUCLEOTIDE SEQUENCE [LARGE SCALE GENOMIC DNA]</scope>
    <source>
        <strain evidence="3 5">FSL L7-1299</strain>
        <strain evidence="2 4">FSL L7-1833</strain>
    </source>
</reference>
<evidence type="ECO:0000313" key="3">
    <source>
        <dbReference type="EMBL" id="MBC1618039.1"/>
    </source>
</evidence>
<name>A0A7X0WGW1_9LIST</name>
<accession>A0A7X0WGW1</accession>
<organism evidence="2 4">
    <name type="scientific">Listeria booriae</name>
    <dbReference type="NCBI Taxonomy" id="1552123"/>
    <lineage>
        <taxon>Bacteria</taxon>
        <taxon>Bacillati</taxon>
        <taxon>Bacillota</taxon>
        <taxon>Bacilli</taxon>
        <taxon>Bacillales</taxon>
        <taxon>Listeriaceae</taxon>
        <taxon>Listeria</taxon>
    </lineage>
</organism>
<evidence type="ECO:0000313" key="4">
    <source>
        <dbReference type="Proteomes" id="UP000532866"/>
    </source>
</evidence>
<gene>
    <name evidence="2" type="ORF">HB759_16470</name>
    <name evidence="3" type="ORF">HB904_17825</name>
</gene>
<dbReference type="RefSeq" id="WP_185375240.1">
    <property type="nucleotide sequence ID" value="NZ_JAAROL010000011.1"/>
</dbReference>
<dbReference type="AlphaFoldDB" id="A0A7X0WGW1"/>
<comment type="caution">
    <text evidence="2">The sequence shown here is derived from an EMBL/GenBank/DDBJ whole genome shotgun (WGS) entry which is preliminary data.</text>
</comment>
<protein>
    <submittedName>
        <fullName evidence="2">Uncharacterized protein</fullName>
    </submittedName>
</protein>
<dbReference type="Proteomes" id="UP000574104">
    <property type="component" value="Unassembled WGS sequence"/>
</dbReference>
<proteinExistence type="predicted"/>
<sequence length="202" mass="22666">MSKKKKLVVLMGLLFLIGVSGFTGYMLHDGQNDAPEANKEKTTEANKKAKEPTIIDVKGTKDTKETTEQPISNEDTEDTIVAKEIRVTNQALVDAYFSYSSTQEQFQHIMPLTTKAFQQKMQEAAGIGGEAVKSRIVKRQAYWNDDSSLHPEMTNLITQRVAVNGSEYEQTSYMRIVFEKEENQWKMADMAITLVGSTKKGS</sequence>